<dbReference type="Proteomes" id="UP000008909">
    <property type="component" value="Unassembled WGS sequence"/>
</dbReference>
<dbReference type="GO" id="GO:0030697">
    <property type="term" value="F:tRNA (uracil(54)-C5)-methyltransferase activity, S-adenosyl methionine-dependent"/>
    <property type="evidence" value="ECO:0007669"/>
    <property type="project" value="UniProtKB-EC"/>
</dbReference>
<evidence type="ECO:0000313" key="8">
    <source>
        <dbReference type="Proteomes" id="UP000008909"/>
    </source>
</evidence>
<dbReference type="InterPro" id="IPR035979">
    <property type="entry name" value="RBD_domain_sf"/>
</dbReference>
<feature type="binding site" evidence="6">
    <location>
        <position position="1142"/>
    </location>
    <ligand>
        <name>S-adenosyl-L-methionine</name>
        <dbReference type="ChEBI" id="CHEBI:59789"/>
    </ligand>
</feature>
<dbReference type="InterPro" id="IPR010280">
    <property type="entry name" value="U5_MeTrfase_fam"/>
</dbReference>
<keyword evidence="8" id="KW-1185">Reference proteome</keyword>
<name>H2KUR8_CLOSI</name>
<dbReference type="GO" id="GO:0003723">
    <property type="term" value="F:RNA binding"/>
    <property type="evidence" value="ECO:0007669"/>
    <property type="project" value="TreeGrafter"/>
</dbReference>
<dbReference type="Gene3D" id="2.40.50.1070">
    <property type="match status" value="1"/>
</dbReference>
<evidence type="ECO:0000256" key="3">
    <source>
        <dbReference type="ARBA" id="ARBA00022691"/>
    </source>
</evidence>
<comment type="caution">
    <text evidence="6">Lacks conserved residue(s) required for the propagation of feature annotation.</text>
</comment>
<reference evidence="7" key="1">
    <citation type="journal article" date="2011" name="Genome Biol.">
        <title>The draft genome of the carcinogenic human liver fluke Clonorchis sinensis.</title>
        <authorList>
            <person name="Wang X."/>
            <person name="Chen W."/>
            <person name="Huang Y."/>
            <person name="Sun J."/>
            <person name="Men J."/>
            <person name="Liu H."/>
            <person name="Luo F."/>
            <person name="Guo L."/>
            <person name="Lv X."/>
            <person name="Deng C."/>
            <person name="Zhou C."/>
            <person name="Fan Y."/>
            <person name="Li X."/>
            <person name="Huang L."/>
            <person name="Hu Y."/>
            <person name="Liang C."/>
            <person name="Hu X."/>
            <person name="Xu J."/>
            <person name="Yu X."/>
        </authorList>
    </citation>
    <scope>NUCLEOTIDE SEQUENCE [LARGE SCALE GENOMIC DNA]</scope>
    <source>
        <strain evidence="7">Henan</strain>
    </source>
</reference>
<accession>H2KUR8</accession>
<dbReference type="SUPFAM" id="SSF54928">
    <property type="entry name" value="RNA-binding domain, RBD"/>
    <property type="match status" value="1"/>
</dbReference>
<dbReference type="Gene3D" id="3.40.50.150">
    <property type="entry name" value="Vaccinia Virus protein VP39"/>
    <property type="match status" value="1"/>
</dbReference>
<dbReference type="Pfam" id="PF05958">
    <property type="entry name" value="tRNA_U5-meth_tr"/>
    <property type="match status" value="1"/>
</dbReference>
<dbReference type="InterPro" id="IPR029063">
    <property type="entry name" value="SAM-dependent_MTases_sf"/>
</dbReference>
<dbReference type="PROSITE" id="PS51687">
    <property type="entry name" value="SAM_MT_RNA_M5U"/>
    <property type="match status" value="1"/>
</dbReference>
<feature type="binding site" evidence="6">
    <location>
        <position position="1266"/>
    </location>
    <ligand>
        <name>S-adenosyl-L-methionine</name>
        <dbReference type="ChEBI" id="CHEBI:59789"/>
    </ligand>
</feature>
<proteinExistence type="inferred from homology"/>
<dbReference type="GO" id="GO:0006396">
    <property type="term" value="P:RNA processing"/>
    <property type="evidence" value="ECO:0007669"/>
    <property type="project" value="InterPro"/>
</dbReference>
<feature type="active site" description="Nucleophile" evidence="6">
    <location>
        <position position="1294"/>
    </location>
</feature>
<protein>
    <recommendedName>
        <fullName evidence="4">tRNA (uracil(54)-C(5))-methyltransferase</fullName>
        <ecNumber evidence="4">2.1.1.35</ecNumber>
    </recommendedName>
</protein>
<gene>
    <name evidence="7" type="ORF">CLF_110018</name>
</gene>
<feature type="binding site" evidence="6">
    <location>
        <position position="1216"/>
    </location>
    <ligand>
        <name>S-adenosyl-L-methionine</name>
        <dbReference type="ChEBI" id="CHEBI:59789"/>
    </ligand>
</feature>
<dbReference type="EC" id="2.1.1.35" evidence="4"/>
<evidence type="ECO:0000313" key="7">
    <source>
        <dbReference type="EMBL" id="GAA28578.2"/>
    </source>
</evidence>
<keyword evidence="1 6" id="KW-0489">Methyltransferase</keyword>
<dbReference type="GO" id="GO:0032259">
    <property type="term" value="P:methylation"/>
    <property type="evidence" value="ECO:0007669"/>
    <property type="project" value="UniProtKB-KW"/>
</dbReference>
<dbReference type="InterPro" id="IPR029026">
    <property type="entry name" value="tRNA_m1G_MTases_N"/>
</dbReference>
<dbReference type="PANTHER" id="PTHR45904">
    <property type="entry name" value="TRNA (URACIL-5-)-METHYLTRANSFERASE"/>
    <property type="match status" value="1"/>
</dbReference>
<dbReference type="InterPro" id="IPR029028">
    <property type="entry name" value="Alpha/beta_knot_MTases"/>
</dbReference>
<dbReference type="SUPFAM" id="SSF75217">
    <property type="entry name" value="alpha/beta knot"/>
    <property type="match status" value="1"/>
</dbReference>
<evidence type="ECO:0000256" key="1">
    <source>
        <dbReference type="ARBA" id="ARBA00022603"/>
    </source>
</evidence>
<dbReference type="Gene3D" id="3.40.1280.10">
    <property type="match status" value="1"/>
</dbReference>
<evidence type="ECO:0000256" key="4">
    <source>
        <dbReference type="ARBA" id="ARBA00033763"/>
    </source>
</evidence>
<dbReference type="PANTHER" id="PTHR45904:SF2">
    <property type="entry name" value="TRNA (URACIL-5-)-METHYLTRANSFERASE HOMOLOG A"/>
    <property type="match status" value="1"/>
</dbReference>
<dbReference type="CDD" id="cd12439">
    <property type="entry name" value="RRM_TRMT2A"/>
    <property type="match status" value="1"/>
</dbReference>
<sequence>MHQRNLPAAVELSHQLKHLDPGDQDHEPNPVKYECKSPRPIGRALGSIYSTCTELTQKKLTAERKSIFLPEDHLLFTFKLYSGPFPPKFVNMMASHWIVYQVTAYHGILIVFSAAEWSLLQTFRLTLVDMSDCASQIVYTGFGKDQCHAECVQHADRKMAAGLRSDPFVLSYNIERQGCPIYSSDLEHSDTQQPMKPSNRKALTLTSYRYNNHRITDLTEFFCRGKETVKVSACWRLNCRTRSVEQTRKEHFDRAMHIVFFDGCRIVLDVYEDPCFYLNLSDQWYRAVEELSVRMKVFLVSRHHEGLERVLEWTRESPPNKAHQHYTVPKFVPPFIGHMVRYSRYRNTLRKCNMILIRLLKTPPRSTTGFAPLHLGLIGRTRSVDIWNEKVIRAGMSSHFRIPVYQDLSWREIGQRLADEAAQLLGENGRNNVKVFVADVASEETEKRIAECSKIEAVATQTVGSDIDLEDDSEESFEATFPAAFQSFVSDPATATAYRLPLPSAPQFRISYFSGGPPSDETPNCKLPSEKLDFKPVLVVGSEVEGLSPEAYYLAHLTGGSRIVIPSSPDTNSLNVLAATSTILEPDDANFRSGVEVTQWAHGLHGKISTVISLGRGVNQLCSAGVQAPRVGCVLSNSVDSASVRQALRVLPYACLFIVVTCTCMSRFKNLTNINEVQIAIHGSDLYRGQVFKGNSIVSSGFVLGQSIASRPQRPGCDHPDCPYQYLQRDTFTSEAYKIQLKNIHKYTGFKQLKKLLDSLNVKYRKVKLLPEVTFITFCTVEDRDAAIAILDGYVWRGKSFEAKVAIGKADPLLHKRHATADSSEAPAEKRTCVGEFLSSADQADRSAACGGYNDRSGTLLMEAMASNLFAYGKVLRTRRKTRLRDIVTPLYRLPYNPDQLLEKSNHVISILALMRTRLIESNPSISDSLLTLGLQRDSSDKLCVCPLLEIVPSPITAEYRNKSELTIGCDLEGQGPIVGFRLTKYRDGLTAVGSFHHVDILPKSTVSILDEVQKFIDSFRNVQSESRCPPLTTYDPITHSGHWRHLLIRESRLGDLLLLLDIHPQQLKQEEMDDLCERFRHWFVDDSAQGGPKVTSLYFSTRRNTSEKFDTSNTRLLFGKDHIVEKCCGLEFRISLDAFFQVNTLAAELLYEEVSKFASGAYDSFSRTHSNTDYSQDDKDQPNISASDCHRSTCLLDICCGTGTIALCLSKARIELVQSAVADAKQNATRNGIRNAHFYAGQADKVLFDVMSTIPKDSNIVAVVDPPRSGIRNTVIQTLRRCTRLERIVYVSCNLEAAMQDFIE</sequence>
<dbReference type="InterPro" id="IPR045850">
    <property type="entry name" value="TRM2_met"/>
</dbReference>
<keyword evidence="2 6" id="KW-0808">Transferase</keyword>
<dbReference type="InterPro" id="IPR034262">
    <property type="entry name" value="TRMT2A_RRM"/>
</dbReference>
<dbReference type="EMBL" id="DF144163">
    <property type="protein sequence ID" value="GAA28578.2"/>
    <property type="molecule type" value="Genomic_DNA"/>
</dbReference>
<dbReference type="CDD" id="cd02440">
    <property type="entry name" value="AdoMet_MTases"/>
    <property type="match status" value="1"/>
</dbReference>
<evidence type="ECO:0000256" key="5">
    <source>
        <dbReference type="ARBA" id="ARBA00047278"/>
    </source>
</evidence>
<dbReference type="SUPFAM" id="SSF53335">
    <property type="entry name" value="S-adenosyl-L-methionine-dependent methyltransferases"/>
    <property type="match status" value="1"/>
</dbReference>
<evidence type="ECO:0000256" key="6">
    <source>
        <dbReference type="PROSITE-ProRule" id="PRU01024"/>
    </source>
</evidence>
<evidence type="ECO:0000256" key="2">
    <source>
        <dbReference type="ARBA" id="ARBA00022679"/>
    </source>
</evidence>
<comment type="similarity">
    <text evidence="6">Belongs to the class I-like SAM-binding methyltransferase superfamily. RNA M5U methyltransferase family.</text>
</comment>
<keyword evidence="3 6" id="KW-0949">S-adenosyl-L-methionine</keyword>
<organism evidence="7 8">
    <name type="scientific">Clonorchis sinensis</name>
    <name type="common">Chinese liver fluke</name>
    <dbReference type="NCBI Taxonomy" id="79923"/>
    <lineage>
        <taxon>Eukaryota</taxon>
        <taxon>Metazoa</taxon>
        <taxon>Spiralia</taxon>
        <taxon>Lophotrochozoa</taxon>
        <taxon>Platyhelminthes</taxon>
        <taxon>Trematoda</taxon>
        <taxon>Digenea</taxon>
        <taxon>Opisthorchiida</taxon>
        <taxon>Opisthorchiata</taxon>
        <taxon>Opisthorchiidae</taxon>
        <taxon>Clonorchis</taxon>
    </lineage>
</organism>
<comment type="catalytic activity">
    <reaction evidence="5">
        <text>uridine(54) in tRNA + S-adenosyl-L-methionine = 5-methyluridine(54) in tRNA + S-adenosyl-L-homocysteine + H(+)</text>
        <dbReference type="Rhea" id="RHEA:42712"/>
        <dbReference type="Rhea" id="RHEA-COMP:10167"/>
        <dbReference type="Rhea" id="RHEA-COMP:10193"/>
        <dbReference type="ChEBI" id="CHEBI:15378"/>
        <dbReference type="ChEBI" id="CHEBI:57856"/>
        <dbReference type="ChEBI" id="CHEBI:59789"/>
        <dbReference type="ChEBI" id="CHEBI:65315"/>
        <dbReference type="ChEBI" id="CHEBI:74447"/>
        <dbReference type="EC" id="2.1.1.35"/>
    </reaction>
    <physiologicalReaction direction="left-to-right" evidence="5">
        <dbReference type="Rhea" id="RHEA:42713"/>
    </physiologicalReaction>
</comment>